<feature type="domain" description="Restriction endonuclease type II-like" evidence="4">
    <location>
        <begin position="1273"/>
        <end position="1367"/>
    </location>
</feature>
<accession>A0ABT7CJH8</accession>
<evidence type="ECO:0000259" key="2">
    <source>
        <dbReference type="Pfam" id="PF13086"/>
    </source>
</evidence>
<dbReference type="Pfam" id="PF18741">
    <property type="entry name" value="MTES_1575"/>
    <property type="match status" value="1"/>
</dbReference>
<dbReference type="SUPFAM" id="SSF52540">
    <property type="entry name" value="P-loop containing nucleoside triphosphate hydrolases"/>
    <property type="match status" value="1"/>
</dbReference>
<dbReference type="Gene3D" id="3.40.960.10">
    <property type="entry name" value="VSR Endonuclease"/>
    <property type="match status" value="1"/>
</dbReference>
<dbReference type="PANTHER" id="PTHR10887">
    <property type="entry name" value="DNA2/NAM7 HELICASE FAMILY"/>
    <property type="match status" value="1"/>
</dbReference>
<feature type="domain" description="DNA2/NAM7 helicase helicase" evidence="2">
    <location>
        <begin position="961"/>
        <end position="1004"/>
    </location>
</feature>
<evidence type="ECO:0000259" key="4">
    <source>
        <dbReference type="Pfam" id="PF18741"/>
    </source>
</evidence>
<evidence type="ECO:0000259" key="3">
    <source>
        <dbReference type="Pfam" id="PF13087"/>
    </source>
</evidence>
<evidence type="ECO:0000259" key="1">
    <source>
        <dbReference type="Pfam" id="PF11784"/>
    </source>
</evidence>
<reference evidence="5 6" key="1">
    <citation type="submission" date="2023-05" db="EMBL/GenBank/DDBJ databases">
        <authorList>
            <person name="Zhang X."/>
        </authorList>
    </citation>
    <scope>NUCLEOTIDE SEQUENCE [LARGE SCALE GENOMIC DNA]</scope>
    <source>
        <strain evidence="5 6">DM2B3-1</strain>
    </source>
</reference>
<dbReference type="InterPro" id="IPR021754">
    <property type="entry name" value="DUF3320"/>
</dbReference>
<dbReference type="RefSeq" id="WP_313996091.1">
    <property type="nucleotide sequence ID" value="NZ_JASJOT010000006.1"/>
</dbReference>
<dbReference type="EMBL" id="JASJOT010000006">
    <property type="protein sequence ID" value="MDJ1493671.1"/>
    <property type="molecule type" value="Genomic_DNA"/>
</dbReference>
<dbReference type="InterPro" id="IPR047187">
    <property type="entry name" value="SF1_C_Upf1"/>
</dbReference>
<gene>
    <name evidence="5" type="ORF">QNI19_12075</name>
</gene>
<organism evidence="5 6">
    <name type="scientific">Xanthocytophaga flava</name>
    <dbReference type="NCBI Taxonomy" id="3048013"/>
    <lineage>
        <taxon>Bacteria</taxon>
        <taxon>Pseudomonadati</taxon>
        <taxon>Bacteroidota</taxon>
        <taxon>Cytophagia</taxon>
        <taxon>Cytophagales</taxon>
        <taxon>Rhodocytophagaceae</taxon>
        <taxon>Xanthocytophaga</taxon>
    </lineage>
</organism>
<feature type="domain" description="DNA2/NAM7 helicase-like C-terminal" evidence="3">
    <location>
        <begin position="1042"/>
        <end position="1225"/>
    </location>
</feature>
<protein>
    <submittedName>
        <fullName evidence="5">DUF3320 domain-containing protein</fullName>
    </submittedName>
</protein>
<name>A0ABT7CJH8_9BACT</name>
<proteinExistence type="predicted"/>
<dbReference type="CDD" id="cd18808">
    <property type="entry name" value="SF1_C_Upf1"/>
    <property type="match status" value="1"/>
</dbReference>
<dbReference type="Proteomes" id="UP001228581">
    <property type="component" value="Unassembled WGS sequence"/>
</dbReference>
<dbReference type="PANTHER" id="PTHR10887:SF530">
    <property type="entry name" value="SUPERFAMILY I DNA HELICASES"/>
    <property type="match status" value="1"/>
</dbReference>
<dbReference type="InterPro" id="IPR025103">
    <property type="entry name" value="DUF4011"/>
</dbReference>
<dbReference type="InterPro" id="IPR027417">
    <property type="entry name" value="P-loop_NTPase"/>
</dbReference>
<dbReference type="Gene3D" id="3.40.50.300">
    <property type="entry name" value="P-loop containing nucleotide triphosphate hydrolases"/>
    <property type="match status" value="3"/>
</dbReference>
<dbReference type="SUPFAM" id="SSF52980">
    <property type="entry name" value="Restriction endonuclease-like"/>
    <property type="match status" value="1"/>
</dbReference>
<keyword evidence="6" id="KW-1185">Reference proteome</keyword>
<feature type="domain" description="DNA2/NAM7 helicase helicase" evidence="2">
    <location>
        <begin position="323"/>
        <end position="389"/>
    </location>
</feature>
<sequence length="1589" mass="181258">MSTITQAIVKELEDNRRELLDLSSRNRLISIPLTSKIARVVQIFDEKSEEVFKKLVGEKKSFTFLPGKVVKDSKVVGEEDKTNNELLVELPLPEDDPVDATTGLAKRHVDTKLQTRLSPEVLQRKLFDFFNESQTLIQEQGVNILYLAIGFVKWVDKSYGSTERFAPLLLIPVDLVRKSATERFAIKWREEDLQENLSLSEKFRIEFGVKLPALTVDDPENFDLKNYFLQVQQDIDSLPGWSVDVDGMCLGFFSFAKFLMYRDLDDTTWPEGKSITQHPLIRQLLLTNYEESGSSSLPSLQINPDRLDESISVDRLDHIVDADSSQTVAIEMVRSGRNLVIQGPPGTGKSQTITNLIATAVLDGKKVLFIAEKLAALEVVKRRLEKEHLGALCLELHSNKARKATVVSDLKQTWDLGKPKFADFEQLTTDLERHRNVLNKYPELLHTFFHPAKKSAFDFLGMLAKNGRPEKEELHIRFSGAESWTQNQVKLFQEQLKELQIRLEEVKERASHPWRGVRQTVYLGTERELIKQHLQDWLENTDVLQQVSLQIQAVLHLSSGEVAISDLERINRLAQWSSLHPDEQLDSIPSSLWDNAVDTLLTVVNNKDVYEKIVAETEYQVLPSIWKSNISFIRQQLALHGSKWYKFLIGSYRKAMAQFQSELKISLPKTHSERLELAERVLKGQQALEYVQAKEKIAREAFGVLWDLEGTSTRLMAISKWIKEGITAGFTSQERQAAYKADRALMTELHRKLKELLSRHYEFISFFEEKLKMDWTAYVPNLGASQKLTLAQWHTLQDSLLHNLDSIAGWIALEKQLAACKESALLPLVQLIEKGAIQNKNILVSFNRIWAQQCIEQLFSRENVLATFDGNLHEKKIEAFQKLDKERLNLSKLKVLDAHYTAIPEKRPIGMVGTVLGEVNKQRNHKPIRKLLKEAGPIVQNLKPVFMMSPLSVAQYLEPGAIEFDLLIIDEASQIQPVDALGAVARAKQIVVVGDDKQLPPTTFFSKVTSNSESEKEEEDEAGQVKAKELESILSLCKARGIGDTLLRWHYRSRHESLIAISNKRYYENKLFIVPSPWKQNAGLGLKWHQVDGIYDRANTRSNKNEAREVALAVLTHAKNHSYKTLGVAAFSMSQQRAILDEIELLRRAHPEIEPFFLQHVHEPFFVKNLENVQGDERDVIFLSVGYGKDAEGKMLQNFGPLNKEGGERRLNVLISRARQCCEVFSSITEQDIVVNETTREGVKGLKHFLQYARTGIFDTAQISDRPMGSPLEEAVKDAIEKRFGWEVQTQVGVAGFFIDLAIVDPQNKGRFVIGIECDGVAYHSSPSARERDRLRQSVLESQGWFIHRLWGIDFFKRPDQELQKIELAYNQALEWLSDADALSVVAPEEEKNVFHVLREQEEQTDWTVPYQFAKNIQVPSSDPYELYASQISEILYQILQVEAPMHFDELVTRSREQWGWSRAADRFRNHMTEGLTVLTQSGKAMRDGDFISLPGQEQTFKVRKRSENEPSGTRKPQYISFAEIDLALKLIVKEAYQISSEEAAKQVSRAFGFKSLSSEFKNIIDKRINALLINADLVEIDGKLTISN</sequence>
<dbReference type="InterPro" id="IPR041679">
    <property type="entry name" value="DNA2/NAM7-like_C"/>
</dbReference>
<dbReference type="Pfam" id="PF13195">
    <property type="entry name" value="DUF4011"/>
    <property type="match status" value="1"/>
</dbReference>
<dbReference type="InterPro" id="IPR041677">
    <property type="entry name" value="DNA2/NAM7_AAA_11"/>
</dbReference>
<dbReference type="Pfam" id="PF13087">
    <property type="entry name" value="AAA_12"/>
    <property type="match status" value="1"/>
</dbReference>
<dbReference type="InterPro" id="IPR011335">
    <property type="entry name" value="Restrct_endonuc-II-like"/>
</dbReference>
<dbReference type="Pfam" id="PF13086">
    <property type="entry name" value="AAA_11"/>
    <property type="match status" value="2"/>
</dbReference>
<dbReference type="Pfam" id="PF11784">
    <property type="entry name" value="DUF3320"/>
    <property type="match status" value="1"/>
</dbReference>
<evidence type="ECO:0000313" key="6">
    <source>
        <dbReference type="Proteomes" id="UP001228581"/>
    </source>
</evidence>
<dbReference type="InterPro" id="IPR045055">
    <property type="entry name" value="DNA2/NAM7-like"/>
</dbReference>
<comment type="caution">
    <text evidence="5">The sequence shown here is derived from an EMBL/GenBank/DDBJ whole genome shotgun (WGS) entry which is preliminary data.</text>
</comment>
<dbReference type="InterPro" id="IPR049468">
    <property type="entry name" value="Restrct_endonuc-II-like_dom"/>
</dbReference>
<feature type="domain" description="DUF3320" evidence="1">
    <location>
        <begin position="1423"/>
        <end position="1469"/>
    </location>
</feature>
<evidence type="ECO:0000313" key="5">
    <source>
        <dbReference type="EMBL" id="MDJ1493671.1"/>
    </source>
</evidence>